<dbReference type="PANTHER" id="PTHR22604:SF105">
    <property type="entry name" value="TRANS-1,2-DIHYDROBENZENE-1,2-DIOL DEHYDROGENASE"/>
    <property type="match status" value="1"/>
</dbReference>
<evidence type="ECO:0000256" key="1">
    <source>
        <dbReference type="ARBA" id="ARBA00010928"/>
    </source>
</evidence>
<dbReference type="Pfam" id="PF01408">
    <property type="entry name" value="GFO_IDH_MocA"/>
    <property type="match status" value="1"/>
</dbReference>
<dbReference type="GO" id="GO:0016491">
    <property type="term" value="F:oxidoreductase activity"/>
    <property type="evidence" value="ECO:0007669"/>
    <property type="project" value="UniProtKB-KW"/>
</dbReference>
<evidence type="ECO:0000313" key="6">
    <source>
        <dbReference type="Proteomes" id="UP000236735"/>
    </source>
</evidence>
<gene>
    <name evidence="5" type="ORF">SAMN05216354_0317</name>
</gene>
<reference evidence="5 6" key="1">
    <citation type="submission" date="2016-10" db="EMBL/GenBank/DDBJ databases">
        <authorList>
            <person name="de Groot N.N."/>
        </authorList>
    </citation>
    <scope>NUCLEOTIDE SEQUENCE [LARGE SCALE GENOMIC DNA]</scope>
    <source>
        <strain evidence="5 6">AR32</strain>
    </source>
</reference>
<dbReference type="Proteomes" id="UP000236735">
    <property type="component" value="Unassembled WGS sequence"/>
</dbReference>
<dbReference type="EMBL" id="FNUV01000001">
    <property type="protein sequence ID" value="SEF41525.1"/>
    <property type="molecule type" value="Genomic_DNA"/>
</dbReference>
<dbReference type="InterPro" id="IPR000683">
    <property type="entry name" value="Gfo/Idh/MocA-like_OxRdtase_N"/>
</dbReference>
<evidence type="ECO:0000256" key="2">
    <source>
        <dbReference type="ARBA" id="ARBA00023002"/>
    </source>
</evidence>
<dbReference type="Gene3D" id="3.30.360.10">
    <property type="entry name" value="Dihydrodipicolinate Reductase, domain 2"/>
    <property type="match status" value="1"/>
</dbReference>
<dbReference type="InterPro" id="IPR050984">
    <property type="entry name" value="Gfo/Idh/MocA_domain"/>
</dbReference>
<name>A0A1H5RT77_XYLRU</name>
<comment type="similarity">
    <text evidence="1">Belongs to the Gfo/Idh/MocA family.</text>
</comment>
<dbReference type="GO" id="GO:0000166">
    <property type="term" value="F:nucleotide binding"/>
    <property type="evidence" value="ECO:0007669"/>
    <property type="project" value="InterPro"/>
</dbReference>
<sequence>MQQKLKITIMLKEDKILRVGIIGTGWIAEKAAITLNGLNKCTCYAIGSRTLEKAEAFARKWNIAKAYGSYGELIADKDVDLVYVATPHSHHYDVTKEALLTGKPCLVEKAFMANHRQAKEVVDLARERKVFLAEAIWTRYQPARKMVKDLIDSGRIGTPRLVTATLGYSMGEKPRIMRADLCGGALLDLGVYALNFVRMFFDADIVNMKSLCVKSKTGMDLTNAICMVLADGLLCNLQSSAACVGDNIGVIAGTDGNLIIDNINNPQKITVNTHDREFVEDIHVPRQITGYEYQFNACRQALIEGLLEPKEMPLDETLYMMQLMDDLRLKWGIRYPMD</sequence>
<accession>A0A1H5RT77</accession>
<proteinExistence type="inferred from homology"/>
<feature type="domain" description="GFO/IDH/MocA-like oxidoreductase" evidence="4">
    <location>
        <begin position="147"/>
        <end position="258"/>
    </location>
</feature>
<feature type="domain" description="Gfo/Idh/MocA-like oxidoreductase N-terminal" evidence="3">
    <location>
        <begin position="17"/>
        <end position="132"/>
    </location>
</feature>
<protein>
    <submittedName>
        <fullName evidence="5">Predicted dehydrogenase</fullName>
    </submittedName>
</protein>
<keyword evidence="2" id="KW-0560">Oxidoreductase</keyword>
<evidence type="ECO:0000313" key="5">
    <source>
        <dbReference type="EMBL" id="SEF41525.1"/>
    </source>
</evidence>
<dbReference type="SUPFAM" id="SSF55347">
    <property type="entry name" value="Glyceraldehyde-3-phosphate dehydrogenase-like, C-terminal domain"/>
    <property type="match status" value="1"/>
</dbReference>
<dbReference type="InterPro" id="IPR055170">
    <property type="entry name" value="GFO_IDH_MocA-like_dom"/>
</dbReference>
<dbReference type="SUPFAM" id="SSF51735">
    <property type="entry name" value="NAD(P)-binding Rossmann-fold domains"/>
    <property type="match status" value="1"/>
</dbReference>
<organism evidence="5 6">
    <name type="scientific">Xylanibacter ruminicola</name>
    <name type="common">Prevotella ruminicola</name>
    <dbReference type="NCBI Taxonomy" id="839"/>
    <lineage>
        <taxon>Bacteria</taxon>
        <taxon>Pseudomonadati</taxon>
        <taxon>Bacteroidota</taxon>
        <taxon>Bacteroidia</taxon>
        <taxon>Bacteroidales</taxon>
        <taxon>Prevotellaceae</taxon>
        <taxon>Xylanibacter</taxon>
    </lineage>
</organism>
<dbReference type="Gene3D" id="3.40.50.720">
    <property type="entry name" value="NAD(P)-binding Rossmann-like Domain"/>
    <property type="match status" value="1"/>
</dbReference>
<dbReference type="PANTHER" id="PTHR22604">
    <property type="entry name" value="OXIDOREDUCTASES"/>
    <property type="match status" value="1"/>
</dbReference>
<evidence type="ECO:0000259" key="4">
    <source>
        <dbReference type="Pfam" id="PF22725"/>
    </source>
</evidence>
<dbReference type="InterPro" id="IPR036291">
    <property type="entry name" value="NAD(P)-bd_dom_sf"/>
</dbReference>
<dbReference type="AlphaFoldDB" id="A0A1H5RT77"/>
<dbReference type="Pfam" id="PF22725">
    <property type="entry name" value="GFO_IDH_MocA_C3"/>
    <property type="match status" value="1"/>
</dbReference>
<evidence type="ECO:0000259" key="3">
    <source>
        <dbReference type="Pfam" id="PF01408"/>
    </source>
</evidence>